<evidence type="ECO:0000313" key="2">
    <source>
        <dbReference type="Proteomes" id="UP001234297"/>
    </source>
</evidence>
<evidence type="ECO:0000313" key="1">
    <source>
        <dbReference type="EMBL" id="KAJ8624286.1"/>
    </source>
</evidence>
<protein>
    <submittedName>
        <fullName evidence="1">Uncharacterized protein</fullName>
    </submittedName>
</protein>
<comment type="caution">
    <text evidence="1">The sequence shown here is derived from an EMBL/GenBank/DDBJ whole genome shotgun (WGS) entry which is preliminary data.</text>
</comment>
<proteinExistence type="predicted"/>
<name>A0ACC2KT17_PERAE</name>
<dbReference type="EMBL" id="CM056819">
    <property type="protein sequence ID" value="KAJ8624286.1"/>
    <property type="molecule type" value="Genomic_DNA"/>
</dbReference>
<dbReference type="Proteomes" id="UP001234297">
    <property type="component" value="Chromosome 11"/>
</dbReference>
<reference evidence="1 2" key="1">
    <citation type="journal article" date="2022" name="Hortic Res">
        <title>A haplotype resolved chromosomal level avocado genome allows analysis of novel avocado genes.</title>
        <authorList>
            <person name="Nath O."/>
            <person name="Fletcher S.J."/>
            <person name="Hayward A."/>
            <person name="Shaw L.M."/>
            <person name="Masouleh A.K."/>
            <person name="Furtado A."/>
            <person name="Henry R.J."/>
            <person name="Mitter N."/>
        </authorList>
    </citation>
    <scope>NUCLEOTIDE SEQUENCE [LARGE SCALE GENOMIC DNA]</scope>
    <source>
        <strain evidence="2">cv. Hass</strain>
    </source>
</reference>
<accession>A0ACC2KT17</accession>
<gene>
    <name evidence="1" type="ORF">MRB53_032816</name>
</gene>
<organism evidence="1 2">
    <name type="scientific">Persea americana</name>
    <name type="common">Avocado</name>
    <dbReference type="NCBI Taxonomy" id="3435"/>
    <lineage>
        <taxon>Eukaryota</taxon>
        <taxon>Viridiplantae</taxon>
        <taxon>Streptophyta</taxon>
        <taxon>Embryophyta</taxon>
        <taxon>Tracheophyta</taxon>
        <taxon>Spermatophyta</taxon>
        <taxon>Magnoliopsida</taxon>
        <taxon>Magnoliidae</taxon>
        <taxon>Laurales</taxon>
        <taxon>Lauraceae</taxon>
        <taxon>Persea</taxon>
    </lineage>
</organism>
<sequence length="163" mass="18129">MRRLEVPGKVKNLIWRAAMNVLPTADNLIRRRVEVIPTCSLSKYDCILGNFAARDAEALGVREVLCWIKSLQLSCIVVVMDCLQVFKALTYNFSSPNGFRLIIEECRALAHSLGEVQFSFVRRSANTAAHNIARVGGFLSGLGVWSHVPPPWLISALYVDISV</sequence>
<keyword evidence="2" id="KW-1185">Reference proteome</keyword>